<feature type="transmembrane region" description="Helical" evidence="2">
    <location>
        <begin position="117"/>
        <end position="150"/>
    </location>
</feature>
<feature type="transmembrane region" description="Helical" evidence="2">
    <location>
        <begin position="62"/>
        <end position="83"/>
    </location>
</feature>
<feature type="compositionally biased region" description="Polar residues" evidence="1">
    <location>
        <begin position="166"/>
        <end position="177"/>
    </location>
</feature>
<organism evidence="3 4">
    <name type="scientific">Amycolatopsis cihanbeyliensis</name>
    <dbReference type="NCBI Taxonomy" id="1128664"/>
    <lineage>
        <taxon>Bacteria</taxon>
        <taxon>Bacillati</taxon>
        <taxon>Actinomycetota</taxon>
        <taxon>Actinomycetes</taxon>
        <taxon>Pseudonocardiales</taxon>
        <taxon>Pseudonocardiaceae</taxon>
        <taxon>Amycolatopsis</taxon>
    </lineage>
</organism>
<evidence type="ECO:0000256" key="2">
    <source>
        <dbReference type="SAM" id="Phobius"/>
    </source>
</evidence>
<evidence type="ECO:0000313" key="4">
    <source>
        <dbReference type="Proteomes" id="UP000320876"/>
    </source>
</evidence>
<sequence>MRTPPRPTRAYLPAACAAAGMVCVVVGSFLPWFGSGSVSRNSYQAAALVAGLDLVDNALVEIALRSWVAVPVLCAGCVALYALGLFRTAASCTVVLGTVVGTIGMVCAVQGGEGGSAAGGVAILIAGPGTSAAGAAAAVLGALGVLGTLCRATHVHRRQLREQGKQHSTTGRTGVQP</sequence>
<dbReference type="Proteomes" id="UP000320876">
    <property type="component" value="Unassembled WGS sequence"/>
</dbReference>
<dbReference type="AlphaFoldDB" id="A0A542DCJ7"/>
<keyword evidence="2" id="KW-0472">Membrane</keyword>
<gene>
    <name evidence="3" type="ORF">FB471_0433</name>
</gene>
<name>A0A542DCJ7_AMYCI</name>
<accession>A0A542DCJ7</accession>
<protein>
    <submittedName>
        <fullName evidence="3">Uncharacterized protein</fullName>
    </submittedName>
</protein>
<comment type="caution">
    <text evidence="3">The sequence shown here is derived from an EMBL/GenBank/DDBJ whole genome shotgun (WGS) entry which is preliminary data.</text>
</comment>
<evidence type="ECO:0000313" key="3">
    <source>
        <dbReference type="EMBL" id="TQJ00783.1"/>
    </source>
</evidence>
<dbReference type="RefSeq" id="WP_211357925.1">
    <property type="nucleotide sequence ID" value="NZ_VFML01000001.1"/>
</dbReference>
<feature type="transmembrane region" description="Helical" evidence="2">
    <location>
        <begin position="12"/>
        <end position="33"/>
    </location>
</feature>
<feature type="region of interest" description="Disordered" evidence="1">
    <location>
        <begin position="158"/>
        <end position="177"/>
    </location>
</feature>
<keyword evidence="4" id="KW-1185">Reference proteome</keyword>
<keyword evidence="2" id="KW-1133">Transmembrane helix</keyword>
<feature type="transmembrane region" description="Helical" evidence="2">
    <location>
        <begin position="90"/>
        <end position="111"/>
    </location>
</feature>
<dbReference type="EMBL" id="VFML01000001">
    <property type="protein sequence ID" value="TQJ00783.1"/>
    <property type="molecule type" value="Genomic_DNA"/>
</dbReference>
<evidence type="ECO:0000256" key="1">
    <source>
        <dbReference type="SAM" id="MobiDB-lite"/>
    </source>
</evidence>
<keyword evidence="2" id="KW-0812">Transmembrane</keyword>
<reference evidence="3 4" key="1">
    <citation type="submission" date="2019-06" db="EMBL/GenBank/DDBJ databases">
        <title>Sequencing the genomes of 1000 actinobacteria strains.</title>
        <authorList>
            <person name="Klenk H.-P."/>
        </authorList>
    </citation>
    <scope>NUCLEOTIDE SEQUENCE [LARGE SCALE GENOMIC DNA]</scope>
    <source>
        <strain evidence="3 4">DSM 45679</strain>
    </source>
</reference>
<proteinExistence type="predicted"/>